<dbReference type="EMBL" id="MU790572">
    <property type="protein sequence ID" value="KAJ3997854.1"/>
    <property type="molecule type" value="Genomic_DNA"/>
</dbReference>
<reference evidence="6" key="1">
    <citation type="submission" date="2022-08" db="EMBL/GenBank/DDBJ databases">
        <authorList>
            <consortium name="DOE Joint Genome Institute"/>
            <person name="Min B."/>
            <person name="Riley R."/>
            <person name="Sierra-Patev S."/>
            <person name="Naranjo-Ortiz M."/>
            <person name="Looney B."/>
            <person name="Konkel Z."/>
            <person name="Slot J.C."/>
            <person name="Sakamoto Y."/>
            <person name="Steenwyk J.L."/>
            <person name="Rokas A."/>
            <person name="Carro J."/>
            <person name="Camarero S."/>
            <person name="Ferreira P."/>
            <person name="Molpeceres G."/>
            <person name="Ruiz-Duenas F.J."/>
            <person name="Serrano A."/>
            <person name="Henrissat B."/>
            <person name="Drula E."/>
            <person name="Hughes K.W."/>
            <person name="Mata J.L."/>
            <person name="Ishikawa N.K."/>
            <person name="Vargas-Isla R."/>
            <person name="Ushijima S."/>
            <person name="Smith C.A."/>
            <person name="Ahrendt S."/>
            <person name="Andreopoulos W."/>
            <person name="He G."/>
            <person name="Labutti K."/>
            <person name="Lipzen A."/>
            <person name="Ng V."/>
            <person name="Sandor L."/>
            <person name="Barry K."/>
            <person name="Martinez A.T."/>
            <person name="Xiao Y."/>
            <person name="Gibbons J.G."/>
            <person name="Terashima K."/>
            <person name="Hibbett D.S."/>
            <person name="Grigoriev I.V."/>
        </authorList>
    </citation>
    <scope>NUCLEOTIDE SEQUENCE</scope>
    <source>
        <strain evidence="6">TFB10827</strain>
    </source>
</reference>
<comment type="similarity">
    <text evidence="1">Belongs to the universal ribosomal protein uS10 family.</text>
</comment>
<protein>
    <recommendedName>
        <fullName evidence="5">Small ribosomal subunit protein uS10 domain-containing protein</fullName>
    </recommendedName>
</protein>
<sequence length="449" mass="49324">MYRASNHGYRCLQQLASSIPRSNGFLRRARLPHNRLRVASIHGSAVELYPRKSAGNLENIEEGYDSASIQELIDKDDLDLDRLDTEDDFDPDLFLQKDSVTKPPVLAQSGEELFETSQFQQELPPISPLPSGLDPRQLPVKIKSLSDLGPNPTEEAYASALVHGRSIHLPHIHPRTHSIPAGNITFYSHHPRLLALFTHFASHAASSLAIPISKVIMLPTDRSLWTVIRAPFAYKKSQENFERKTHKRMIKAWDADPEVIDRWVRYLEKHSMGGVGIRVTKWERLPIGIGKTRLARVKEAFKAPVPDGVSSADAKLLEVQEEGDSDANRKQAIKALGEKILQEELRTFEGSRKSAPASTEAGISGSLSAARASPGNASPVMQQAKDVAKAKAKTVSSPKSVPEKKLASIPQARPSAESSVQTNAERKPDSPPSSGAKPDPRKQGKTDGI</sequence>
<comment type="caution">
    <text evidence="6">The sequence shown here is derived from an EMBL/GenBank/DDBJ whole genome shotgun (WGS) entry which is preliminary data.</text>
</comment>
<feature type="region of interest" description="Disordered" evidence="4">
    <location>
        <begin position="348"/>
        <end position="449"/>
    </location>
</feature>
<keyword evidence="2" id="KW-0689">Ribosomal protein</keyword>
<dbReference type="InterPro" id="IPR027486">
    <property type="entry name" value="Ribosomal_uS10_dom"/>
</dbReference>
<dbReference type="PANTHER" id="PTHR11700">
    <property type="entry name" value="30S RIBOSOMAL PROTEIN S10 FAMILY MEMBER"/>
    <property type="match status" value="1"/>
</dbReference>
<dbReference type="SMART" id="SM01403">
    <property type="entry name" value="Ribosomal_S10"/>
    <property type="match status" value="1"/>
</dbReference>
<evidence type="ECO:0000256" key="1">
    <source>
        <dbReference type="ARBA" id="ARBA00007102"/>
    </source>
</evidence>
<evidence type="ECO:0000259" key="5">
    <source>
        <dbReference type="SMART" id="SM01403"/>
    </source>
</evidence>
<dbReference type="InterPro" id="IPR036838">
    <property type="entry name" value="Ribosomal_uS10_dom_sf"/>
</dbReference>
<evidence type="ECO:0000313" key="7">
    <source>
        <dbReference type="Proteomes" id="UP001163828"/>
    </source>
</evidence>
<feature type="compositionally biased region" description="Basic and acidic residues" evidence="4">
    <location>
        <begin position="438"/>
        <end position="449"/>
    </location>
</feature>
<keyword evidence="7" id="KW-1185">Reference proteome</keyword>
<dbReference type="InterPro" id="IPR001848">
    <property type="entry name" value="Ribosomal_uS10"/>
</dbReference>
<dbReference type="Proteomes" id="UP001163828">
    <property type="component" value="Unassembled WGS sequence"/>
</dbReference>
<organism evidence="6 7">
    <name type="scientific">Lentinula boryana</name>
    <dbReference type="NCBI Taxonomy" id="40481"/>
    <lineage>
        <taxon>Eukaryota</taxon>
        <taxon>Fungi</taxon>
        <taxon>Dikarya</taxon>
        <taxon>Basidiomycota</taxon>
        <taxon>Agaricomycotina</taxon>
        <taxon>Agaricomycetes</taxon>
        <taxon>Agaricomycetidae</taxon>
        <taxon>Agaricales</taxon>
        <taxon>Marasmiineae</taxon>
        <taxon>Omphalotaceae</taxon>
        <taxon>Lentinula</taxon>
    </lineage>
</organism>
<dbReference type="Gene3D" id="3.30.70.600">
    <property type="entry name" value="Ribosomal protein S10 domain"/>
    <property type="match status" value="1"/>
</dbReference>
<dbReference type="Pfam" id="PF00338">
    <property type="entry name" value="Ribosomal_S10"/>
    <property type="match status" value="1"/>
</dbReference>
<name>A0ABQ8QH83_9AGAR</name>
<dbReference type="PRINTS" id="PR00971">
    <property type="entry name" value="RIBOSOMALS10"/>
</dbReference>
<evidence type="ECO:0000256" key="2">
    <source>
        <dbReference type="ARBA" id="ARBA00022980"/>
    </source>
</evidence>
<feature type="domain" description="Small ribosomal subunit protein uS10" evidence="5">
    <location>
        <begin position="183"/>
        <end position="280"/>
    </location>
</feature>
<evidence type="ECO:0000256" key="3">
    <source>
        <dbReference type="ARBA" id="ARBA00023274"/>
    </source>
</evidence>
<keyword evidence="3" id="KW-0687">Ribonucleoprotein</keyword>
<proteinExistence type="inferred from homology"/>
<evidence type="ECO:0000256" key="4">
    <source>
        <dbReference type="SAM" id="MobiDB-lite"/>
    </source>
</evidence>
<accession>A0ABQ8QH83</accession>
<evidence type="ECO:0000313" key="6">
    <source>
        <dbReference type="EMBL" id="KAJ3997854.1"/>
    </source>
</evidence>
<dbReference type="SUPFAM" id="SSF54999">
    <property type="entry name" value="Ribosomal protein S10"/>
    <property type="match status" value="1"/>
</dbReference>
<dbReference type="HAMAP" id="MF_00508">
    <property type="entry name" value="Ribosomal_uS10"/>
    <property type="match status" value="1"/>
</dbReference>
<gene>
    <name evidence="6" type="ORF">F5050DRAFT_1748886</name>
</gene>